<dbReference type="AlphaFoldDB" id="A0A7X5EZJ3"/>
<dbReference type="Gene3D" id="1.25.40.10">
    <property type="entry name" value="Tetratricopeptide repeat domain"/>
    <property type="match status" value="1"/>
</dbReference>
<keyword evidence="3" id="KW-1185">Reference proteome</keyword>
<keyword evidence="1" id="KW-0472">Membrane</keyword>
<dbReference type="GO" id="GO:0043165">
    <property type="term" value="P:Gram-negative-bacterium-type cell outer membrane assembly"/>
    <property type="evidence" value="ECO:0007669"/>
    <property type="project" value="UniProtKB-UniRule"/>
</dbReference>
<protein>
    <recommendedName>
        <fullName evidence="1">Outer membrane protein assembly factor BamD</fullName>
    </recommendedName>
</protein>
<keyword evidence="1" id="KW-0998">Cell outer membrane</keyword>
<comment type="caution">
    <text evidence="2">The sequence shown here is derived from an EMBL/GenBank/DDBJ whole genome shotgun (WGS) entry which is preliminary data.</text>
</comment>
<dbReference type="InterPro" id="IPR017689">
    <property type="entry name" value="BamD"/>
</dbReference>
<dbReference type="NCBIfam" id="TIGR03302">
    <property type="entry name" value="OM_YfiO"/>
    <property type="match status" value="1"/>
</dbReference>
<dbReference type="CDD" id="cd15830">
    <property type="entry name" value="BamD"/>
    <property type="match status" value="1"/>
</dbReference>
<dbReference type="Proteomes" id="UP000586722">
    <property type="component" value="Unassembled WGS sequence"/>
</dbReference>
<dbReference type="Pfam" id="PF13525">
    <property type="entry name" value="YfiO"/>
    <property type="match status" value="1"/>
</dbReference>
<comment type="subunit">
    <text evidence="1">Part of the Bam complex.</text>
</comment>
<keyword evidence="1" id="KW-0732">Signal</keyword>
<dbReference type="GO" id="GO:0051205">
    <property type="term" value="P:protein insertion into membrane"/>
    <property type="evidence" value="ECO:0007669"/>
    <property type="project" value="UniProtKB-UniRule"/>
</dbReference>
<dbReference type="SUPFAM" id="SSF48452">
    <property type="entry name" value="TPR-like"/>
    <property type="match status" value="1"/>
</dbReference>
<evidence type="ECO:0000256" key="1">
    <source>
        <dbReference type="HAMAP-Rule" id="MF_00922"/>
    </source>
</evidence>
<proteinExistence type="inferred from homology"/>
<dbReference type="HAMAP" id="MF_00922">
    <property type="entry name" value="OM_assembly_BamD"/>
    <property type="match status" value="1"/>
</dbReference>
<dbReference type="InterPro" id="IPR011990">
    <property type="entry name" value="TPR-like_helical_dom_sf"/>
</dbReference>
<dbReference type="EMBL" id="JAABLQ010000001">
    <property type="protein sequence ID" value="NBN77015.1"/>
    <property type="molecule type" value="Genomic_DNA"/>
</dbReference>
<comment type="function">
    <text evidence="1">Part of the outer membrane protein assembly complex, which is involved in assembly and insertion of beta-barrel proteins into the outer membrane.</text>
</comment>
<name>A0A7X5EZJ3_9HYPH</name>
<evidence type="ECO:0000313" key="3">
    <source>
        <dbReference type="Proteomes" id="UP000586722"/>
    </source>
</evidence>
<evidence type="ECO:0000313" key="2">
    <source>
        <dbReference type="EMBL" id="NBN77015.1"/>
    </source>
</evidence>
<accession>A0A7X5EZJ3</accession>
<organism evidence="2 3">
    <name type="scientific">Pannonibacter tanglangensis</name>
    <dbReference type="NCBI Taxonomy" id="2750084"/>
    <lineage>
        <taxon>Bacteria</taxon>
        <taxon>Pseudomonadati</taxon>
        <taxon>Pseudomonadota</taxon>
        <taxon>Alphaproteobacteria</taxon>
        <taxon>Hyphomicrobiales</taxon>
        <taxon>Stappiaceae</taxon>
        <taxon>Pannonibacter</taxon>
    </lineage>
</organism>
<reference evidence="3" key="1">
    <citation type="submission" date="2020-01" db="EMBL/GenBank/DDBJ databases">
        <authorList>
            <person name="Fang Y."/>
            <person name="Sun R."/>
            <person name="Nie L."/>
            <person name="He J."/>
            <person name="Hao L."/>
            <person name="Wang L."/>
            <person name="Su S."/>
            <person name="Lv E."/>
            <person name="Zhang Z."/>
            <person name="Xie R."/>
            <person name="Liu H."/>
        </authorList>
    </citation>
    <scope>NUCLEOTIDE SEQUENCE [LARGE SCALE GENOMIC DNA]</scope>
    <source>
        <strain evidence="3">XCT-53</strain>
    </source>
</reference>
<comment type="similarity">
    <text evidence="1">Belongs to the BamD family.</text>
</comment>
<sequence length="310" mass="34703">MEPFQSGRCGRFAGGVLGKELVGVLDNIATGTVKRPRRKTTLIHSLLIATALALTACSSNDEDDLALDDTPAEVLFNEGLALRNAGRLSDAGKKFTELDKLYPYSEYAKKSLINLAFINFSLGRYPETVTAAERFTTLYPGSEDMPYALYLIGQAYFRQIPDITRDQKITEQAAAALNDLVTRYPDSEYTADAKSKLLVAYDQLAGKEMMVGRYYLERRNYIAAINRFKTVVINYQTTRHVEEALARLTESYYALGVVNEAQTAAAILGHNYPDSQWYKDSFSLLQKGGYEPSEDRGSWISKAFQNVRLF</sequence>
<comment type="subcellular location">
    <subcellularLocation>
        <location evidence="1">Cell outer membrane</location>
    </subcellularLocation>
</comment>
<dbReference type="InterPro" id="IPR039565">
    <property type="entry name" value="BamD-like"/>
</dbReference>
<dbReference type="GO" id="GO:0009279">
    <property type="term" value="C:cell outer membrane"/>
    <property type="evidence" value="ECO:0007669"/>
    <property type="project" value="UniProtKB-SubCell"/>
</dbReference>
<gene>
    <name evidence="1 2" type="primary">bamD</name>
    <name evidence="2" type="ORF">GWI72_01900</name>
</gene>